<dbReference type="SUPFAM" id="SSF51261">
    <property type="entry name" value="Duplicated hybrid motif"/>
    <property type="match status" value="1"/>
</dbReference>
<dbReference type="RefSeq" id="WP_149679554.1">
    <property type="nucleotide sequence ID" value="NZ_FQZP01000061.1"/>
</dbReference>
<dbReference type="InterPro" id="IPR011055">
    <property type="entry name" value="Dup_hybrid_motif"/>
</dbReference>
<dbReference type="PANTHER" id="PTHR21666:SF289">
    <property type="entry name" value="L-ALA--D-GLU ENDOPEPTIDASE"/>
    <property type="match status" value="1"/>
</dbReference>
<sequence length="545" mass="61770">MDKSQKTAKKLGLRRYGTRAIILVLMVLIAAFILIAVPKPVLKLADIAGITLMDPLGNTSIVSDRNAFSLYVDAVNSARPIDRKQMGQNLKTYGMDIALRDGTRRYTLYVDRDLEKKGLYVETESGIRRVDTEYMEKILSDAIFDTLYENNRPPRVALKLDGTDTAILPADYEWHVKKVDSRFHPIKTDYLKGNSYYSFEIGKDSVLEYDFEMPPDAFYLFVYRNNDLILSTSRPENIAALLNEDGLYNCIMQLEWNQAENRDFYGKATYEFVLAADYPVRFEISAEEIDPGELVVIRASNIQPNEALDIETEIDFRPKTFQEGNTRIVLLPVSYYHQENRSFAVKVSSGDTSQEFSVRVRPKEFAVQHMRIDPAVAASTRNEKSAVEIREKLYPLKPVSDPVRYWEGEFILPVEGGRISPQDFGKRRYVNGSPTSYRHNGLDIGHDEGTPIVATNNGRVLIADYLIETGNTIIIEHGYGLKSWHYHMKDLYVKTGDVVKKGDVIGTVGSTGFSTGPHLHFSFTINDVWINPMTILEQGVPLVGE</sequence>
<evidence type="ECO:0000256" key="2">
    <source>
        <dbReference type="SAM" id="Phobius"/>
    </source>
</evidence>
<evidence type="ECO:0000313" key="5">
    <source>
        <dbReference type="Proteomes" id="UP000324781"/>
    </source>
</evidence>
<name>A0A1M6JSN4_9FIRM</name>
<proteinExistence type="predicted"/>
<dbReference type="AlphaFoldDB" id="A0A1M6JSN4"/>
<keyword evidence="2" id="KW-0472">Membrane</keyword>
<feature type="domain" description="M23ase beta-sheet core" evidence="3">
    <location>
        <begin position="438"/>
        <end position="532"/>
    </location>
</feature>
<keyword evidence="2" id="KW-1133">Transmembrane helix</keyword>
<protein>
    <submittedName>
        <fullName evidence="4">Peptidase family M23</fullName>
    </submittedName>
</protein>
<feature type="transmembrane region" description="Helical" evidence="2">
    <location>
        <begin position="20"/>
        <end position="37"/>
    </location>
</feature>
<dbReference type="Proteomes" id="UP000324781">
    <property type="component" value="Unassembled WGS sequence"/>
</dbReference>
<reference evidence="4 5" key="1">
    <citation type="submission" date="2016-11" db="EMBL/GenBank/DDBJ databases">
        <authorList>
            <person name="Varghese N."/>
            <person name="Submissions S."/>
        </authorList>
    </citation>
    <scope>NUCLEOTIDE SEQUENCE [LARGE SCALE GENOMIC DNA]</scope>
    <source>
        <strain evidence="4 5">DSM 19027</strain>
    </source>
</reference>
<dbReference type="GO" id="GO:0004222">
    <property type="term" value="F:metalloendopeptidase activity"/>
    <property type="evidence" value="ECO:0007669"/>
    <property type="project" value="TreeGrafter"/>
</dbReference>
<evidence type="ECO:0000259" key="3">
    <source>
        <dbReference type="Pfam" id="PF01551"/>
    </source>
</evidence>
<dbReference type="Gene3D" id="2.70.70.10">
    <property type="entry name" value="Glucose Permease (Domain IIA)"/>
    <property type="match status" value="1"/>
</dbReference>
<accession>A0A1M6JSN4</accession>
<organism evidence="4 5">
    <name type="scientific">Thermoclostridium caenicola</name>
    <dbReference type="NCBI Taxonomy" id="659425"/>
    <lineage>
        <taxon>Bacteria</taxon>
        <taxon>Bacillati</taxon>
        <taxon>Bacillota</taxon>
        <taxon>Clostridia</taxon>
        <taxon>Eubacteriales</taxon>
        <taxon>Oscillospiraceae</taxon>
        <taxon>Thermoclostridium</taxon>
    </lineage>
</organism>
<gene>
    <name evidence="4" type="ORF">SAMN05444373_106116</name>
</gene>
<dbReference type="OrthoDB" id="9801106at2"/>
<dbReference type="EMBL" id="FQZP01000061">
    <property type="protein sequence ID" value="SHJ49676.1"/>
    <property type="molecule type" value="Genomic_DNA"/>
</dbReference>
<dbReference type="PANTHER" id="PTHR21666">
    <property type="entry name" value="PEPTIDASE-RELATED"/>
    <property type="match status" value="1"/>
</dbReference>
<keyword evidence="2" id="KW-0812">Transmembrane</keyword>
<dbReference type="InterPro" id="IPR050570">
    <property type="entry name" value="Cell_wall_metabolism_enzyme"/>
</dbReference>
<dbReference type="CDD" id="cd12797">
    <property type="entry name" value="M23_peptidase"/>
    <property type="match status" value="1"/>
</dbReference>
<evidence type="ECO:0000313" key="4">
    <source>
        <dbReference type="EMBL" id="SHJ49676.1"/>
    </source>
</evidence>
<keyword evidence="5" id="KW-1185">Reference proteome</keyword>
<dbReference type="Pfam" id="PF01551">
    <property type="entry name" value="Peptidase_M23"/>
    <property type="match status" value="1"/>
</dbReference>
<evidence type="ECO:0000256" key="1">
    <source>
        <dbReference type="ARBA" id="ARBA00022729"/>
    </source>
</evidence>
<dbReference type="InterPro" id="IPR016047">
    <property type="entry name" value="M23ase_b-sheet_dom"/>
</dbReference>
<keyword evidence="1" id="KW-0732">Signal</keyword>